<evidence type="ECO:0000259" key="2">
    <source>
        <dbReference type="Pfam" id="PF18142"/>
    </source>
</evidence>
<evidence type="ECO:0000313" key="4">
    <source>
        <dbReference type="Proteomes" id="UP001498398"/>
    </source>
</evidence>
<gene>
    <name evidence="3" type="ORF">VKT23_009290</name>
</gene>
<comment type="caution">
    <text evidence="3">The sequence shown here is derived from an EMBL/GenBank/DDBJ whole genome shotgun (WGS) entry which is preliminary data.</text>
</comment>
<dbReference type="EMBL" id="JBANRG010000015">
    <property type="protein sequence ID" value="KAK7460569.1"/>
    <property type="molecule type" value="Genomic_DNA"/>
</dbReference>
<dbReference type="InterPro" id="IPR041622">
    <property type="entry name" value="SLATT_fungi"/>
</dbReference>
<keyword evidence="4" id="KW-1185">Reference proteome</keyword>
<feature type="region of interest" description="Disordered" evidence="1">
    <location>
        <begin position="1"/>
        <end position="79"/>
    </location>
</feature>
<proteinExistence type="predicted"/>
<accession>A0ABR1JEY1</accession>
<dbReference type="Proteomes" id="UP001498398">
    <property type="component" value="Unassembled WGS sequence"/>
</dbReference>
<evidence type="ECO:0000313" key="3">
    <source>
        <dbReference type="EMBL" id="KAK7460569.1"/>
    </source>
</evidence>
<dbReference type="Pfam" id="PF18142">
    <property type="entry name" value="SLATT_fungal"/>
    <property type="match status" value="1"/>
</dbReference>
<feature type="compositionally biased region" description="Polar residues" evidence="1">
    <location>
        <begin position="23"/>
        <end position="46"/>
    </location>
</feature>
<feature type="domain" description="SMODS and SLOG-associating 2TM effector" evidence="2">
    <location>
        <begin position="165"/>
        <end position="285"/>
    </location>
</feature>
<protein>
    <recommendedName>
        <fullName evidence="2">SMODS and SLOG-associating 2TM effector domain-containing protein</fullName>
    </recommendedName>
</protein>
<sequence>MDQGEGSHRRPVTQEPQPILSPETAQPAHSSDAFNPQQQHSPTSPRHSGVPSGSAVGSISDEKRPLVNPVDRQASSATEVPGPVMQSFNAMSAHQHPLPPLPQPVHRNTVDSQFGEMSPTRSQGGPYVNRSRSNVDWIIPTVPEKPNVHRPKTVSERLQPTVDTAEAERSKYELKAKMTGYALNVAIGLQVLLGALTTGLSAVTTGRQTSITTSILGGLSTLVASYLARARGSNEPELSITRVKDLEHFIRECKAFQMDVGHLTGSDHDAKLHSLRDRFEELLGNANGERRLAPPV</sequence>
<dbReference type="NCBIfam" id="NF033635">
    <property type="entry name" value="SLATT_fungal"/>
    <property type="match status" value="1"/>
</dbReference>
<name>A0ABR1JEY1_9AGAR</name>
<reference evidence="3 4" key="1">
    <citation type="submission" date="2024-01" db="EMBL/GenBank/DDBJ databases">
        <title>A draft genome for the cacao thread blight pathogen Marasmiellus scandens.</title>
        <authorList>
            <person name="Baruah I.K."/>
            <person name="Leung J."/>
            <person name="Bukari Y."/>
            <person name="Amoako-Attah I."/>
            <person name="Meinhardt L.W."/>
            <person name="Bailey B.A."/>
            <person name="Cohen S.P."/>
        </authorList>
    </citation>
    <scope>NUCLEOTIDE SEQUENCE [LARGE SCALE GENOMIC DNA]</scope>
    <source>
        <strain evidence="3 4">GH-19</strain>
    </source>
</reference>
<evidence type="ECO:0000256" key="1">
    <source>
        <dbReference type="SAM" id="MobiDB-lite"/>
    </source>
</evidence>
<organism evidence="3 4">
    <name type="scientific">Marasmiellus scandens</name>
    <dbReference type="NCBI Taxonomy" id="2682957"/>
    <lineage>
        <taxon>Eukaryota</taxon>
        <taxon>Fungi</taxon>
        <taxon>Dikarya</taxon>
        <taxon>Basidiomycota</taxon>
        <taxon>Agaricomycotina</taxon>
        <taxon>Agaricomycetes</taxon>
        <taxon>Agaricomycetidae</taxon>
        <taxon>Agaricales</taxon>
        <taxon>Marasmiineae</taxon>
        <taxon>Omphalotaceae</taxon>
        <taxon>Marasmiellus</taxon>
    </lineage>
</organism>
<feature type="region of interest" description="Disordered" evidence="1">
    <location>
        <begin position="93"/>
        <end position="162"/>
    </location>
</feature>